<accession>A0A7S3BM94</accession>
<dbReference type="EMBL" id="HBHY01011635">
    <property type="protein sequence ID" value="CAE0139698.1"/>
    <property type="molecule type" value="Transcribed_RNA"/>
</dbReference>
<protein>
    <submittedName>
        <fullName evidence="2">Uncharacterized protein</fullName>
    </submittedName>
</protein>
<dbReference type="AlphaFoldDB" id="A0A7S3BM94"/>
<organism evidence="2">
    <name type="scientific">Prasinoderma singulare</name>
    <dbReference type="NCBI Taxonomy" id="676789"/>
    <lineage>
        <taxon>Eukaryota</taxon>
        <taxon>Viridiplantae</taxon>
        <taxon>Prasinodermophyta</taxon>
        <taxon>Prasinodermophyceae</taxon>
        <taxon>Prasinodermales</taxon>
        <taxon>Prasinodermaceae</taxon>
        <taxon>Prasinoderma</taxon>
    </lineage>
</organism>
<feature type="compositionally biased region" description="Basic and acidic residues" evidence="1">
    <location>
        <begin position="57"/>
        <end position="67"/>
    </location>
</feature>
<sequence length="109" mass="11210">MACLQKSDRRLCATSAARPRRPAQCWHARGGAAWGGACGAAFAYTSSLARTLSVDIPRQEGVREERGGGGPPRAPQRHADAQGDGAVTVAGIGLQGLLDGIITADDIQG</sequence>
<evidence type="ECO:0000313" key="2">
    <source>
        <dbReference type="EMBL" id="CAE0139698.1"/>
    </source>
</evidence>
<gene>
    <name evidence="2" type="ORF">PSIN1315_LOCUS7513</name>
</gene>
<evidence type="ECO:0000256" key="1">
    <source>
        <dbReference type="SAM" id="MobiDB-lite"/>
    </source>
</evidence>
<feature type="region of interest" description="Disordered" evidence="1">
    <location>
        <begin position="57"/>
        <end position="82"/>
    </location>
</feature>
<name>A0A7S3BM94_9VIRI</name>
<proteinExistence type="predicted"/>
<reference evidence="2" key="1">
    <citation type="submission" date="2021-01" db="EMBL/GenBank/DDBJ databases">
        <authorList>
            <person name="Corre E."/>
            <person name="Pelletier E."/>
            <person name="Niang G."/>
            <person name="Scheremetjew M."/>
            <person name="Finn R."/>
            <person name="Kale V."/>
            <person name="Holt S."/>
            <person name="Cochrane G."/>
            <person name="Meng A."/>
            <person name="Brown T."/>
            <person name="Cohen L."/>
        </authorList>
    </citation>
    <scope>NUCLEOTIDE SEQUENCE</scope>
    <source>
        <strain evidence="2">RCC927</strain>
    </source>
</reference>